<dbReference type="Proteomes" id="UP000247810">
    <property type="component" value="Unassembled WGS sequence"/>
</dbReference>
<dbReference type="OrthoDB" id="3587182at2759"/>
<gene>
    <name evidence="1" type="ORF">BO71DRAFT_242563</name>
</gene>
<proteinExistence type="predicted"/>
<dbReference type="STRING" id="1448320.A0A319D9J2"/>
<keyword evidence="2" id="KW-1185">Reference proteome</keyword>
<organism evidence="1 2">
    <name type="scientific">Aspergillus ellipticus CBS 707.79</name>
    <dbReference type="NCBI Taxonomy" id="1448320"/>
    <lineage>
        <taxon>Eukaryota</taxon>
        <taxon>Fungi</taxon>
        <taxon>Dikarya</taxon>
        <taxon>Ascomycota</taxon>
        <taxon>Pezizomycotina</taxon>
        <taxon>Eurotiomycetes</taxon>
        <taxon>Eurotiomycetidae</taxon>
        <taxon>Eurotiales</taxon>
        <taxon>Aspergillaceae</taxon>
        <taxon>Aspergillus</taxon>
        <taxon>Aspergillus subgen. Circumdati</taxon>
    </lineage>
</organism>
<dbReference type="AlphaFoldDB" id="A0A319D9J2"/>
<reference evidence="1 2" key="1">
    <citation type="submission" date="2018-02" db="EMBL/GenBank/DDBJ databases">
        <title>The genomes of Aspergillus section Nigri reveals drivers in fungal speciation.</title>
        <authorList>
            <consortium name="DOE Joint Genome Institute"/>
            <person name="Vesth T.C."/>
            <person name="Nybo J."/>
            <person name="Theobald S."/>
            <person name="Brandl J."/>
            <person name="Frisvad J.C."/>
            <person name="Nielsen K.F."/>
            <person name="Lyhne E.K."/>
            <person name="Kogle M.E."/>
            <person name="Kuo A."/>
            <person name="Riley R."/>
            <person name="Clum A."/>
            <person name="Nolan M."/>
            <person name="Lipzen A."/>
            <person name="Salamov A."/>
            <person name="Henrissat B."/>
            <person name="Wiebenga A."/>
            <person name="De vries R.P."/>
            <person name="Grigoriev I.V."/>
            <person name="Mortensen U.H."/>
            <person name="Andersen M.R."/>
            <person name="Baker S.E."/>
        </authorList>
    </citation>
    <scope>NUCLEOTIDE SEQUENCE [LARGE SCALE GENOMIC DNA]</scope>
    <source>
        <strain evidence="1 2">CBS 707.79</strain>
    </source>
</reference>
<evidence type="ECO:0000313" key="2">
    <source>
        <dbReference type="Proteomes" id="UP000247810"/>
    </source>
</evidence>
<name>A0A319D9J2_9EURO</name>
<evidence type="ECO:0000313" key="1">
    <source>
        <dbReference type="EMBL" id="PYH93989.1"/>
    </source>
</evidence>
<evidence type="ECO:0008006" key="3">
    <source>
        <dbReference type="Google" id="ProtNLM"/>
    </source>
</evidence>
<dbReference type="VEuPathDB" id="FungiDB:BO71DRAFT_242563"/>
<sequence length="276" mass="30393">MATLPPTASHTLRERCIPSSLVTVVPVSDVQFGDAPPAGFPPRPSGSLPILVIPEGSGPAKQEPIYITQSIAIMEFIEETCIAARYGFPKMSPITIPYAASTESENDDESVVLYRARHSELLSLAASLTEGWNSIRTFGSGAGTMRIPDAAREMLQWVHRGLASVERWMEENGCSSVGLLWDDATGSGARKVTIAEVVLFQFFEFTKDCYGVDMTLSSGKQTLDVYGREIVQAYPRLKEFNEAFLTRPSARRDPELGEVPHEKWVKLMTDWSAGIF</sequence>
<accession>A0A319D9J2</accession>
<dbReference type="EMBL" id="KZ825881">
    <property type="protein sequence ID" value="PYH93989.1"/>
    <property type="molecule type" value="Genomic_DNA"/>
</dbReference>
<protein>
    <recommendedName>
        <fullName evidence="3">GST N-terminal domain-containing protein</fullName>
    </recommendedName>
</protein>